<evidence type="ECO:0000256" key="7">
    <source>
        <dbReference type="ARBA" id="ARBA00022984"/>
    </source>
</evidence>
<dbReference type="Pfam" id="PF00912">
    <property type="entry name" value="Transgly"/>
    <property type="match status" value="1"/>
</dbReference>
<comment type="caution">
    <text evidence="13">The sequence shown here is derived from an EMBL/GenBank/DDBJ whole genome shotgun (WGS) entry which is preliminary data.</text>
</comment>
<dbReference type="InterPro" id="IPR011812">
    <property type="entry name" value="Pep_trsgly"/>
</dbReference>
<evidence type="ECO:0000256" key="11">
    <source>
        <dbReference type="SAM" id="Phobius"/>
    </source>
</evidence>
<keyword evidence="6" id="KW-0133">Cell shape</keyword>
<organism evidence="13 14">
    <name type="scientific">Rufibacter roseus</name>
    <dbReference type="NCBI Taxonomy" id="1567108"/>
    <lineage>
        <taxon>Bacteria</taxon>
        <taxon>Pseudomonadati</taxon>
        <taxon>Bacteroidota</taxon>
        <taxon>Cytophagia</taxon>
        <taxon>Cytophagales</taxon>
        <taxon>Hymenobacteraceae</taxon>
        <taxon>Rufibacter</taxon>
    </lineage>
</organism>
<keyword evidence="3" id="KW-0328">Glycosyltransferase</keyword>
<feature type="transmembrane region" description="Helical" evidence="11">
    <location>
        <begin position="15"/>
        <end position="35"/>
    </location>
</feature>
<dbReference type="PANTHER" id="PTHR30400:SF0">
    <property type="entry name" value="BIOSYNTHETIC PEPTIDOGLYCAN TRANSGLYCOSYLASE"/>
    <property type="match status" value="1"/>
</dbReference>
<evidence type="ECO:0000256" key="2">
    <source>
        <dbReference type="ARBA" id="ARBA00022519"/>
    </source>
</evidence>
<keyword evidence="10" id="KW-0961">Cell wall biogenesis/degradation</keyword>
<dbReference type="Proteomes" id="UP001596405">
    <property type="component" value="Unassembled WGS sequence"/>
</dbReference>
<evidence type="ECO:0000256" key="4">
    <source>
        <dbReference type="ARBA" id="ARBA00022679"/>
    </source>
</evidence>
<feature type="domain" description="Glycosyl transferase family 51" evidence="12">
    <location>
        <begin position="431"/>
        <end position="591"/>
    </location>
</feature>
<evidence type="ECO:0000259" key="12">
    <source>
        <dbReference type="Pfam" id="PF00912"/>
    </source>
</evidence>
<keyword evidence="5 11" id="KW-0812">Transmembrane</keyword>
<evidence type="ECO:0000256" key="8">
    <source>
        <dbReference type="ARBA" id="ARBA00022989"/>
    </source>
</evidence>
<dbReference type="InterPro" id="IPR023346">
    <property type="entry name" value="Lysozyme-like_dom_sf"/>
</dbReference>
<keyword evidence="9 11" id="KW-0472">Membrane</keyword>
<proteinExistence type="predicted"/>
<evidence type="ECO:0000256" key="10">
    <source>
        <dbReference type="ARBA" id="ARBA00023316"/>
    </source>
</evidence>
<gene>
    <name evidence="13" type="ORF">ACFQHR_15640</name>
</gene>
<protein>
    <submittedName>
        <fullName evidence="13">Transglycosylase domain-containing protein</fullName>
    </submittedName>
</protein>
<evidence type="ECO:0000256" key="9">
    <source>
        <dbReference type="ARBA" id="ARBA00023136"/>
    </source>
</evidence>
<keyword evidence="1" id="KW-1003">Cell membrane</keyword>
<name>A0ABW2DMH8_9BACT</name>
<evidence type="ECO:0000256" key="6">
    <source>
        <dbReference type="ARBA" id="ARBA00022960"/>
    </source>
</evidence>
<keyword evidence="8 11" id="KW-1133">Transmembrane helix</keyword>
<accession>A0ABW2DMH8</accession>
<keyword evidence="7" id="KW-0573">Peptidoglycan synthesis</keyword>
<dbReference type="SUPFAM" id="SSF53955">
    <property type="entry name" value="Lysozyme-like"/>
    <property type="match status" value="1"/>
</dbReference>
<evidence type="ECO:0000256" key="3">
    <source>
        <dbReference type="ARBA" id="ARBA00022676"/>
    </source>
</evidence>
<keyword evidence="14" id="KW-1185">Reference proteome</keyword>
<dbReference type="PANTHER" id="PTHR30400">
    <property type="entry name" value="MONOFUNCTIONAL BIOSYNTHETIC PEPTIDOGLYCAN TRANSGLYCOSYLASE"/>
    <property type="match status" value="1"/>
</dbReference>
<evidence type="ECO:0000313" key="13">
    <source>
        <dbReference type="EMBL" id="MFC6999067.1"/>
    </source>
</evidence>
<evidence type="ECO:0000256" key="5">
    <source>
        <dbReference type="ARBA" id="ARBA00022692"/>
    </source>
</evidence>
<dbReference type="Gene3D" id="1.10.3810.10">
    <property type="entry name" value="Biosynthetic peptidoglycan transglycosylase-like"/>
    <property type="match status" value="1"/>
</dbReference>
<evidence type="ECO:0000256" key="1">
    <source>
        <dbReference type="ARBA" id="ARBA00022475"/>
    </source>
</evidence>
<evidence type="ECO:0000313" key="14">
    <source>
        <dbReference type="Proteomes" id="UP001596405"/>
    </source>
</evidence>
<reference evidence="14" key="1">
    <citation type="journal article" date="2019" name="Int. J. Syst. Evol. Microbiol.">
        <title>The Global Catalogue of Microorganisms (GCM) 10K type strain sequencing project: providing services to taxonomists for standard genome sequencing and annotation.</title>
        <authorList>
            <consortium name="The Broad Institute Genomics Platform"/>
            <consortium name="The Broad Institute Genome Sequencing Center for Infectious Disease"/>
            <person name="Wu L."/>
            <person name="Ma J."/>
        </authorList>
    </citation>
    <scope>NUCLEOTIDE SEQUENCE [LARGE SCALE GENOMIC DNA]</scope>
    <source>
        <strain evidence="14">CGMCC 4.7393</strain>
    </source>
</reference>
<dbReference type="RefSeq" id="WP_082882897.1">
    <property type="nucleotide sequence ID" value="NZ_JBHSYQ010000015.1"/>
</dbReference>
<dbReference type="EMBL" id="JBHSYQ010000015">
    <property type="protein sequence ID" value="MFC6999067.1"/>
    <property type="molecule type" value="Genomic_DNA"/>
</dbReference>
<dbReference type="InterPro" id="IPR001264">
    <property type="entry name" value="Glyco_trans_51"/>
</dbReference>
<keyword evidence="2" id="KW-0997">Cell inner membrane</keyword>
<keyword evidence="4" id="KW-0808">Transferase</keyword>
<dbReference type="InterPro" id="IPR036950">
    <property type="entry name" value="PBP_transglycosylase"/>
</dbReference>
<sequence>MSKFKEFFSRHKKKLLIGLGIFVALIVVLIVVFLVNRQRLLQYAVTKVIQKVENKYPADLHIGQATFLDLNTVLVTDIGFTPNNGTKLLQVDTVEATVSFRSLFLGRLVFKQFDVASGLVTAVRKDSVDNFSFLLKSKKEKETPEANKPRTNYGTVLNRLIETAFENVPDGVNFRDLGVVFRNNDRVIDMRLPSLTVEDGAILALMTISTDSVTNTMRVNGVIDPDRYLLSAKMYGEEKGGITVPYIQQKFGATMHFDTLSLSITDKEFKNNQLTITGETSAHSLVLNHPKIADEDVFVRDGALKYVITLGDHYYSLDTLSEVRINKAVFYPRATYETRPNRKIGIKIDSPNIEANDLFESMPPGLFDSFQGMKATGSFDYHLNFYVDMAKVDSLTFESDLNAQNLKITDYGAVDLRKLNQEFTHMVYEDGKVVREFKVGPSNPNFVPYNQISDYLKHAILTAEDPRFFSHKGFHEGAFRMSLITNIKEKSFVRGGSTVSMQLVKNAFLTRKKTITRKVEEALIVWLIENQKLVSKQRMYEVYLNIIEWGPNVYGVKEGAEFYFSKHPSQLTLEESLFMASIVPKPKQYRTYFDVYGGLRAYPRYFFRLISGNMAKRGLISESERQSVSPYVNLQGRAGNFVIARPDTTQVTMDTLQLAPIDLLDF</sequence>